<evidence type="ECO:0000313" key="2">
    <source>
        <dbReference type="EMBL" id="WDZ49798.1"/>
    </source>
</evidence>
<feature type="transmembrane region" description="Helical" evidence="1">
    <location>
        <begin position="117"/>
        <end position="139"/>
    </location>
</feature>
<organism evidence="2 3">
    <name type="scientific">Acinetobacter vivianii</name>
    <dbReference type="NCBI Taxonomy" id="1776742"/>
    <lineage>
        <taxon>Bacteria</taxon>
        <taxon>Pseudomonadati</taxon>
        <taxon>Pseudomonadota</taxon>
        <taxon>Gammaproteobacteria</taxon>
        <taxon>Moraxellales</taxon>
        <taxon>Moraxellaceae</taxon>
        <taxon>Acinetobacter</taxon>
    </lineage>
</organism>
<accession>A0AAJ6NG41</accession>
<name>A0AAJ6NG41_9GAMM</name>
<reference evidence="2" key="1">
    <citation type="journal article" date="2022" name="Front Environ Sci">
        <title>Complete genome sequence analysis of a novel alkane-degrading bacterial strain, Acinetobacter vivianii KJ-1, and its diesel degradation ability.</title>
        <authorList>
            <person name="Zhang Y."/>
            <person name="Song F."/>
            <person name="Wang J."/>
            <person name="Zhao Q."/>
            <person name="Zheng L."/>
            <person name="Wang Z."/>
            <person name="Zhang X."/>
            <person name="Gao Y."/>
            <person name="Chen G."/>
            <person name="Huang Y."/>
        </authorList>
    </citation>
    <scope>NUCLEOTIDE SEQUENCE</scope>
    <source>
        <strain evidence="2">KJ-1</strain>
    </source>
</reference>
<sequence>MNKIINLLISDHIFALFAFGFLFIFFSIFMYFIFYIYLNVNFRGISKIIFNNGRKPSNPLEPFNFLALSFLPTTFWREVLNIKYNKYFKKMYGKEFYYQLNREQLVELLDKYKAYFILQYVIFLASGLGLLFLVAGYIAHQFY</sequence>
<dbReference type="AlphaFoldDB" id="A0AAJ6NG41"/>
<keyword evidence="1" id="KW-1133">Transmembrane helix</keyword>
<dbReference type="Proteomes" id="UP001199528">
    <property type="component" value="Chromosome"/>
</dbReference>
<keyword evidence="1" id="KW-0472">Membrane</keyword>
<evidence type="ECO:0000313" key="3">
    <source>
        <dbReference type="Proteomes" id="UP001199528"/>
    </source>
</evidence>
<dbReference type="RefSeq" id="WP_272654313.1">
    <property type="nucleotide sequence ID" value="NZ_CP085083.1"/>
</dbReference>
<evidence type="ECO:0000256" key="1">
    <source>
        <dbReference type="SAM" id="Phobius"/>
    </source>
</evidence>
<gene>
    <name evidence="2" type="ORF">LF296_10665</name>
</gene>
<protein>
    <submittedName>
        <fullName evidence="2">Uncharacterized protein</fullName>
    </submittedName>
</protein>
<keyword evidence="1" id="KW-0812">Transmembrane</keyword>
<proteinExistence type="predicted"/>
<reference evidence="2" key="2">
    <citation type="submission" date="2023-02" db="EMBL/GenBank/DDBJ databases">
        <authorList>
            <person name="Huang Y."/>
            <person name="Zhang Y."/>
            <person name="Zhang T."/>
            <person name="Wang J."/>
        </authorList>
    </citation>
    <scope>NUCLEOTIDE SEQUENCE</scope>
    <source>
        <strain evidence="2">KJ-1</strain>
    </source>
</reference>
<feature type="transmembrane region" description="Helical" evidence="1">
    <location>
        <begin position="12"/>
        <end position="38"/>
    </location>
</feature>
<dbReference type="KEGG" id="aviv:LF296_10665"/>
<dbReference type="EMBL" id="CP085083">
    <property type="protein sequence ID" value="WDZ49798.1"/>
    <property type="molecule type" value="Genomic_DNA"/>
</dbReference>